<dbReference type="OrthoDB" id="9778912at2"/>
<dbReference type="RefSeq" id="WP_091365109.1">
    <property type="nucleotide sequence ID" value="NZ_FMXA01000019.1"/>
</dbReference>
<dbReference type="STRING" id="209880.SAMN02910343_01334"/>
<dbReference type="Proteomes" id="UP000199689">
    <property type="component" value="Unassembled WGS sequence"/>
</dbReference>
<evidence type="ECO:0000256" key="3">
    <source>
        <dbReference type="ARBA" id="ARBA00022630"/>
    </source>
</evidence>
<evidence type="ECO:0000256" key="5">
    <source>
        <dbReference type="ARBA" id="ARBA00023002"/>
    </source>
</evidence>
<dbReference type="SUPFAM" id="SSF51412">
    <property type="entry name" value="Inosine monophosphate dehydrogenase (IMPDH)"/>
    <property type="match status" value="1"/>
</dbReference>
<dbReference type="AlphaFoldDB" id="A0A1G5WH80"/>
<dbReference type="EMBL" id="FMXA01000019">
    <property type="protein sequence ID" value="SDA56595.1"/>
    <property type="molecule type" value="Genomic_DNA"/>
</dbReference>
<keyword evidence="7" id="KW-1185">Reference proteome</keyword>
<gene>
    <name evidence="6" type="ORF">SAMN02910343_01334</name>
</gene>
<sequence>MDFPSLHIGELCARVPIIQGGMGIGISLSSLAGAVAKAGGIGVISAAQPGYQEEDFFRNSYGANERALAKHLTRAREIAPDGVIGVNVMCRGHHYAEYVKCAVKNGADIIFSGAGLPKTLPSLVEGTKTKIAPIISSAKAASVLLHLWERHHHRTADAVVIEGPKAGGHLGYTREEVAMWGNGGYEEQIGDILKVVHSYEEKFKKKIPVIFGGGVFDKADISHYLSLGLAGVQMATRFVATKECDAADAFKQMYVNAHKEDITLVNSPVHMTGRAIRNAFVTRAEKGRIPPDHCFNCLKTCNPATTPYCITMALIRAVKGDVDNALIFCGANAWKINEITTVPALIHELTE</sequence>
<reference evidence="6 7" key="1">
    <citation type="submission" date="2016-10" db="EMBL/GenBank/DDBJ databases">
        <authorList>
            <person name="de Groot N.N."/>
        </authorList>
    </citation>
    <scope>NUCLEOTIDE SEQUENCE [LARGE SCALE GENOMIC DNA]</scope>
    <source>
        <strain evidence="6 7">DSM 15230</strain>
    </source>
</reference>
<accession>A0A1G5WH80</accession>
<evidence type="ECO:0000256" key="1">
    <source>
        <dbReference type="ARBA" id="ARBA00003535"/>
    </source>
</evidence>
<dbReference type="PANTHER" id="PTHR32332:SF18">
    <property type="entry name" value="2-NITROPROPANE DIOXYGENASE"/>
    <property type="match status" value="1"/>
</dbReference>
<dbReference type="InterPro" id="IPR013785">
    <property type="entry name" value="Aldolase_TIM"/>
</dbReference>
<evidence type="ECO:0000313" key="6">
    <source>
        <dbReference type="EMBL" id="SDA56595.1"/>
    </source>
</evidence>
<evidence type="ECO:0000256" key="4">
    <source>
        <dbReference type="ARBA" id="ARBA00022643"/>
    </source>
</evidence>
<evidence type="ECO:0000256" key="2">
    <source>
        <dbReference type="ARBA" id="ARBA00013457"/>
    </source>
</evidence>
<keyword evidence="4" id="KW-0288">FMN</keyword>
<dbReference type="GO" id="GO:0051213">
    <property type="term" value="F:dioxygenase activity"/>
    <property type="evidence" value="ECO:0007669"/>
    <property type="project" value="UniProtKB-KW"/>
</dbReference>
<dbReference type="CDD" id="cd04730">
    <property type="entry name" value="NPD_like"/>
    <property type="match status" value="1"/>
</dbReference>
<keyword evidence="5" id="KW-0560">Oxidoreductase</keyword>
<keyword evidence="3" id="KW-0285">Flavoprotein</keyword>
<dbReference type="Gene3D" id="3.20.20.70">
    <property type="entry name" value="Aldolase class I"/>
    <property type="match status" value="1"/>
</dbReference>
<comment type="function">
    <text evidence="1">Nitronate monooxygenase that uses molecular oxygen to catalyze the oxidative denitrification of alkyl nitronates. Acts on propionate 3-nitronate (P3N), the presumed physiological substrate. Probably functions in the detoxification of P3N, a metabolic poison produced by plants and fungi as a defense mechanism.</text>
</comment>
<dbReference type="GeneID" id="87756339"/>
<organism evidence="6 7">
    <name type="scientific">Allisonella histaminiformans</name>
    <dbReference type="NCBI Taxonomy" id="209880"/>
    <lineage>
        <taxon>Bacteria</taxon>
        <taxon>Bacillati</taxon>
        <taxon>Bacillota</taxon>
        <taxon>Negativicutes</taxon>
        <taxon>Veillonellales</taxon>
        <taxon>Veillonellaceae</taxon>
        <taxon>Allisonella</taxon>
    </lineage>
</organism>
<protein>
    <recommendedName>
        <fullName evidence="2">Probable nitronate monooxygenase</fullName>
    </recommendedName>
</protein>
<proteinExistence type="predicted"/>
<keyword evidence="6" id="KW-0223">Dioxygenase</keyword>
<evidence type="ECO:0000313" key="7">
    <source>
        <dbReference type="Proteomes" id="UP000199689"/>
    </source>
</evidence>
<dbReference type="PANTHER" id="PTHR32332">
    <property type="entry name" value="2-NITROPROPANE DIOXYGENASE"/>
    <property type="match status" value="1"/>
</dbReference>
<dbReference type="Pfam" id="PF03060">
    <property type="entry name" value="NMO"/>
    <property type="match status" value="1"/>
</dbReference>
<name>A0A1G5WH80_9FIRM</name>
<dbReference type="GO" id="GO:0018580">
    <property type="term" value="F:nitronate monooxygenase activity"/>
    <property type="evidence" value="ECO:0007669"/>
    <property type="project" value="InterPro"/>
</dbReference>
<dbReference type="InterPro" id="IPR004136">
    <property type="entry name" value="NMO"/>
</dbReference>